<evidence type="ECO:0000256" key="1">
    <source>
        <dbReference type="SAM" id="MobiDB-lite"/>
    </source>
</evidence>
<name>A0A2J6QTM1_HYAVF</name>
<evidence type="ECO:0000313" key="4">
    <source>
        <dbReference type="Proteomes" id="UP000235786"/>
    </source>
</evidence>
<proteinExistence type="predicted"/>
<organism evidence="2 4">
    <name type="scientific">Hyaloscypha variabilis (strain UAMH 11265 / GT02V1 / F)</name>
    <name type="common">Meliniomyces variabilis</name>
    <dbReference type="NCBI Taxonomy" id="1149755"/>
    <lineage>
        <taxon>Eukaryota</taxon>
        <taxon>Fungi</taxon>
        <taxon>Dikarya</taxon>
        <taxon>Ascomycota</taxon>
        <taxon>Pezizomycotina</taxon>
        <taxon>Leotiomycetes</taxon>
        <taxon>Helotiales</taxon>
        <taxon>Hyaloscyphaceae</taxon>
        <taxon>Hyaloscypha</taxon>
        <taxon>Hyaloscypha variabilis</taxon>
    </lineage>
</organism>
<evidence type="ECO:0000313" key="3">
    <source>
        <dbReference type="EMBL" id="PMD37121.1"/>
    </source>
</evidence>
<reference evidence="2 4" key="1">
    <citation type="submission" date="2016-04" db="EMBL/GenBank/DDBJ databases">
        <title>A degradative enzymes factory behind the ericoid mycorrhizal symbiosis.</title>
        <authorList>
            <consortium name="DOE Joint Genome Institute"/>
            <person name="Martino E."/>
            <person name="Morin E."/>
            <person name="Grelet G."/>
            <person name="Kuo A."/>
            <person name="Kohler A."/>
            <person name="Daghino S."/>
            <person name="Barry K."/>
            <person name="Choi C."/>
            <person name="Cichocki N."/>
            <person name="Clum A."/>
            <person name="Copeland A."/>
            <person name="Hainaut M."/>
            <person name="Haridas S."/>
            <person name="Labutti K."/>
            <person name="Lindquist E."/>
            <person name="Lipzen A."/>
            <person name="Khouja H.-R."/>
            <person name="Murat C."/>
            <person name="Ohm R."/>
            <person name="Olson A."/>
            <person name="Spatafora J."/>
            <person name="Veneault-Fourrey C."/>
            <person name="Henrissat B."/>
            <person name="Grigoriev I."/>
            <person name="Martin F."/>
            <person name="Perotto S."/>
        </authorList>
    </citation>
    <scope>NUCLEOTIDE SEQUENCE [LARGE SCALE GENOMIC DNA]</scope>
    <source>
        <strain evidence="2 4">F</strain>
    </source>
</reference>
<feature type="compositionally biased region" description="Low complexity" evidence="1">
    <location>
        <begin position="231"/>
        <end position="245"/>
    </location>
</feature>
<dbReference type="Proteomes" id="UP000235786">
    <property type="component" value="Unassembled WGS sequence"/>
</dbReference>
<dbReference type="EMBL" id="KZ613949">
    <property type="protein sequence ID" value="PMD37121.1"/>
    <property type="molecule type" value="Genomic_DNA"/>
</dbReference>
<feature type="region of interest" description="Disordered" evidence="1">
    <location>
        <begin position="375"/>
        <end position="394"/>
    </location>
</feature>
<gene>
    <name evidence="2" type="ORF">L207DRAFT_237888</name>
    <name evidence="3" type="ORF">L207DRAFT_71041</name>
</gene>
<protein>
    <submittedName>
        <fullName evidence="2">Uncharacterized protein</fullName>
    </submittedName>
</protein>
<sequence>MPSADLKKGCAKGAYLESLDRTNFTQHKFARASYAIKGTQECSAPGTKVHELEPEEVRMLQLDPKAEKIKHKELGGYVFKKPVNEWFAKLHDPLIWKEENFVWREKVIKRQEDLNFCDTLVEFDGHPGPGGFTIYDDERQSYKTEYIHVNLSPHVKHRKLGRANSKRYDYDTKLLEYCYRVEQDQEDTTIFLVLFRPDKDHDRYEKLQVYPSGALNVGRLEGHRNLEDPALSSNLDNSSSEDSTSALISNQLKQQHSSSTEGQSPSSDASTSQQNTSSDPTSSFVQLQATSTVIDEAPHHSQTQILQRDDSRFRKRQKVMDPGFFDDSSTSRASEMETSTPPTGRNQNIANREPLSSIDLNIKSSHGTRIQIQTSMLPRPKRVKFAAGEKKLRS</sequence>
<feature type="region of interest" description="Disordered" evidence="1">
    <location>
        <begin position="227"/>
        <end position="355"/>
    </location>
</feature>
<feature type="compositionally biased region" description="Polar residues" evidence="1">
    <location>
        <begin position="327"/>
        <end position="350"/>
    </location>
</feature>
<dbReference type="EMBL" id="KZ613973">
    <property type="protein sequence ID" value="PMD29617.1"/>
    <property type="molecule type" value="Genomic_DNA"/>
</dbReference>
<accession>A0A2J6QTM1</accession>
<dbReference type="AlphaFoldDB" id="A0A2J6QTM1"/>
<keyword evidence="4" id="KW-1185">Reference proteome</keyword>
<evidence type="ECO:0000313" key="2">
    <source>
        <dbReference type="EMBL" id="PMD29617.1"/>
    </source>
</evidence>
<feature type="compositionally biased region" description="Polar residues" evidence="1">
    <location>
        <begin position="246"/>
        <end position="293"/>
    </location>
</feature>